<dbReference type="SUPFAM" id="SSF51735">
    <property type="entry name" value="NAD(P)-binding Rossmann-fold domains"/>
    <property type="match status" value="1"/>
</dbReference>
<comment type="cofactor">
    <cofactor evidence="1 9">
        <name>Zn(2+)</name>
        <dbReference type="ChEBI" id="CHEBI:29105"/>
    </cofactor>
</comment>
<dbReference type="Pfam" id="PF00107">
    <property type="entry name" value="ADH_zinc_N"/>
    <property type="match status" value="1"/>
</dbReference>
<evidence type="ECO:0000256" key="2">
    <source>
        <dbReference type="ARBA" id="ARBA00008072"/>
    </source>
</evidence>
<dbReference type="EMBL" id="UYYG01001150">
    <property type="protein sequence ID" value="VDN54387.1"/>
    <property type="molecule type" value="Genomic_DNA"/>
</dbReference>
<dbReference type="WBParaSite" id="DME_0000000001-mRNA-1">
    <property type="protein sequence ID" value="DME_0000000001-mRNA-1"/>
    <property type="gene ID" value="DME_0000000001"/>
</dbReference>
<dbReference type="GO" id="GO:0008270">
    <property type="term" value="F:zinc ion binding"/>
    <property type="evidence" value="ECO:0007669"/>
    <property type="project" value="InterPro"/>
</dbReference>
<feature type="domain" description="Enoyl reductase (ER)" evidence="10">
    <location>
        <begin position="14"/>
        <end position="344"/>
    </location>
</feature>
<dbReference type="OrthoDB" id="1879366at2759"/>
<dbReference type="InterPro" id="IPR036291">
    <property type="entry name" value="NAD(P)-bd_dom_sf"/>
</dbReference>
<dbReference type="FunFam" id="3.40.50.720:FF:000068">
    <property type="entry name" value="Sorbitol dehydrogenase"/>
    <property type="match status" value="1"/>
</dbReference>
<dbReference type="PROSITE" id="PS00059">
    <property type="entry name" value="ADH_ZINC"/>
    <property type="match status" value="1"/>
</dbReference>
<keyword evidence="6" id="KW-0520">NAD</keyword>
<protein>
    <recommendedName>
        <fullName evidence="7">Sorbitol dehydrogenase</fullName>
    </recommendedName>
    <alternativeName>
        <fullName evidence="8">Polyol dehydrogenase</fullName>
    </alternativeName>
</protein>
<evidence type="ECO:0000313" key="14">
    <source>
        <dbReference type="WBParaSite" id="DME_0000000001-mRNA-1"/>
    </source>
</evidence>
<dbReference type="InterPro" id="IPR011032">
    <property type="entry name" value="GroES-like_sf"/>
</dbReference>
<name>A0A0N4U0C7_DRAME</name>
<dbReference type="Gene3D" id="3.90.180.10">
    <property type="entry name" value="Medium-chain alcohol dehydrogenases, catalytic domain"/>
    <property type="match status" value="1"/>
</dbReference>
<dbReference type="GO" id="GO:0006062">
    <property type="term" value="P:sorbitol catabolic process"/>
    <property type="evidence" value="ECO:0007669"/>
    <property type="project" value="TreeGrafter"/>
</dbReference>
<dbReference type="SMART" id="SM00829">
    <property type="entry name" value="PKS_ER"/>
    <property type="match status" value="1"/>
</dbReference>
<dbReference type="Proteomes" id="UP000038040">
    <property type="component" value="Unplaced"/>
</dbReference>
<sequence>MAPQNPSVVLYGKGDIRIEDRPIPVPKPNQLLVKVHTVGICGSDVHYYTHGSIGRFVVREPMVLGHETSGIVVGMGSDVKGFAVGDRIALEPGIPCRQCEFCKTGRYNLCPDMVFFATPPVNGSLARYIVHDSDFCFKLPDNVTMEEGALMEPLNVAIHSCRRANLVAGQTLLVLGAGPIGLLNILTAKAMGAAKVYATDIMEARLKLAKEIGADGVFNVKNKSPADAAKEIIKSIGFQPDNVIECTGFAASIEVGITTVKNGGTIVLVGLGADRVEMPIVEATCKEIDLRGIFRYVNCYPTAIEMVASGRLKLDKLTRAHFKFEDSVKAFEKSSTGDVVKVFIHYDESS</sequence>
<evidence type="ECO:0000259" key="10">
    <source>
        <dbReference type="SMART" id="SM00829"/>
    </source>
</evidence>
<dbReference type="InterPro" id="IPR045306">
    <property type="entry name" value="SDH-like"/>
</dbReference>
<reference evidence="14" key="1">
    <citation type="submission" date="2017-02" db="UniProtKB">
        <authorList>
            <consortium name="WormBaseParasite"/>
        </authorList>
    </citation>
    <scope>IDENTIFICATION</scope>
</reference>
<dbReference type="InterPro" id="IPR020843">
    <property type="entry name" value="ER"/>
</dbReference>
<comment type="similarity">
    <text evidence="2 9">Belongs to the zinc-containing alcohol dehydrogenase family.</text>
</comment>
<evidence type="ECO:0000313" key="12">
    <source>
        <dbReference type="Proteomes" id="UP000038040"/>
    </source>
</evidence>
<dbReference type="InterPro" id="IPR013154">
    <property type="entry name" value="ADH-like_N"/>
</dbReference>
<keyword evidence="5" id="KW-0560">Oxidoreductase</keyword>
<evidence type="ECO:0000256" key="4">
    <source>
        <dbReference type="ARBA" id="ARBA00022833"/>
    </source>
</evidence>
<proteinExistence type="inferred from homology"/>
<organism evidence="12 14">
    <name type="scientific">Dracunculus medinensis</name>
    <name type="common">Guinea worm</name>
    <dbReference type="NCBI Taxonomy" id="318479"/>
    <lineage>
        <taxon>Eukaryota</taxon>
        <taxon>Metazoa</taxon>
        <taxon>Ecdysozoa</taxon>
        <taxon>Nematoda</taxon>
        <taxon>Chromadorea</taxon>
        <taxon>Rhabditida</taxon>
        <taxon>Spirurina</taxon>
        <taxon>Dracunculoidea</taxon>
        <taxon>Dracunculidae</taxon>
        <taxon>Dracunculus</taxon>
    </lineage>
</organism>
<dbReference type="AlphaFoldDB" id="A0A0N4U0C7"/>
<reference evidence="11 13" key="2">
    <citation type="submission" date="2018-11" db="EMBL/GenBank/DDBJ databases">
        <authorList>
            <consortium name="Pathogen Informatics"/>
        </authorList>
    </citation>
    <scope>NUCLEOTIDE SEQUENCE [LARGE SCALE GENOMIC DNA]</scope>
</reference>
<dbReference type="Gene3D" id="3.40.50.720">
    <property type="entry name" value="NAD(P)-binding Rossmann-like Domain"/>
    <property type="match status" value="1"/>
</dbReference>
<evidence type="ECO:0000256" key="7">
    <source>
        <dbReference type="ARBA" id="ARBA00026132"/>
    </source>
</evidence>
<evidence type="ECO:0000313" key="13">
    <source>
        <dbReference type="Proteomes" id="UP000274756"/>
    </source>
</evidence>
<dbReference type="Proteomes" id="UP000274756">
    <property type="component" value="Unassembled WGS sequence"/>
</dbReference>
<keyword evidence="4 9" id="KW-0862">Zinc</keyword>
<dbReference type="Pfam" id="PF08240">
    <property type="entry name" value="ADH_N"/>
    <property type="match status" value="1"/>
</dbReference>
<evidence type="ECO:0000256" key="8">
    <source>
        <dbReference type="ARBA" id="ARBA00032485"/>
    </source>
</evidence>
<dbReference type="GO" id="GO:0003939">
    <property type="term" value="F:L-iditol 2-dehydrogenase (NAD+) activity"/>
    <property type="evidence" value="ECO:0007669"/>
    <property type="project" value="TreeGrafter"/>
</dbReference>
<accession>A0A0N4U0C7</accession>
<gene>
    <name evidence="11" type="ORF">DME_LOCUS4360</name>
</gene>
<evidence type="ECO:0000256" key="1">
    <source>
        <dbReference type="ARBA" id="ARBA00001947"/>
    </source>
</evidence>
<dbReference type="STRING" id="318479.A0A0N4U0C7"/>
<dbReference type="PANTHER" id="PTHR43161:SF9">
    <property type="entry name" value="SORBITOL DEHYDROGENASE"/>
    <property type="match status" value="1"/>
</dbReference>
<keyword evidence="13" id="KW-1185">Reference proteome</keyword>
<dbReference type="CDD" id="cd05285">
    <property type="entry name" value="sorbitol_DH"/>
    <property type="match status" value="1"/>
</dbReference>
<evidence type="ECO:0000256" key="6">
    <source>
        <dbReference type="ARBA" id="ARBA00023027"/>
    </source>
</evidence>
<dbReference type="PANTHER" id="PTHR43161">
    <property type="entry name" value="SORBITOL DEHYDROGENASE"/>
    <property type="match status" value="1"/>
</dbReference>
<evidence type="ECO:0000256" key="9">
    <source>
        <dbReference type="RuleBase" id="RU361277"/>
    </source>
</evidence>
<dbReference type="InterPro" id="IPR013149">
    <property type="entry name" value="ADH-like_C"/>
</dbReference>
<evidence type="ECO:0000256" key="3">
    <source>
        <dbReference type="ARBA" id="ARBA00022723"/>
    </source>
</evidence>
<keyword evidence="3 9" id="KW-0479">Metal-binding</keyword>
<dbReference type="InterPro" id="IPR002328">
    <property type="entry name" value="ADH_Zn_CS"/>
</dbReference>
<evidence type="ECO:0000313" key="11">
    <source>
        <dbReference type="EMBL" id="VDN54387.1"/>
    </source>
</evidence>
<dbReference type="SUPFAM" id="SSF50129">
    <property type="entry name" value="GroES-like"/>
    <property type="match status" value="1"/>
</dbReference>
<evidence type="ECO:0000256" key="5">
    <source>
        <dbReference type="ARBA" id="ARBA00023002"/>
    </source>
</evidence>